<dbReference type="EMBL" id="JACRST010000001">
    <property type="protein sequence ID" value="MBC8545647.1"/>
    <property type="molecule type" value="Genomic_DNA"/>
</dbReference>
<dbReference type="InterPro" id="IPR018060">
    <property type="entry name" value="HTH_AraC"/>
</dbReference>
<dbReference type="Pfam" id="PF12833">
    <property type="entry name" value="HTH_18"/>
    <property type="match status" value="1"/>
</dbReference>
<evidence type="ECO:0000313" key="6">
    <source>
        <dbReference type="EMBL" id="MBC8545647.1"/>
    </source>
</evidence>
<evidence type="ECO:0000256" key="2">
    <source>
        <dbReference type="ARBA" id="ARBA00023125"/>
    </source>
</evidence>
<accession>A0A926DXY7</accession>
<keyword evidence="1" id="KW-0805">Transcription regulation</keyword>
<comment type="caution">
    <text evidence="6">The sequence shown here is derived from an EMBL/GenBank/DDBJ whole genome shotgun (WGS) entry which is preliminary data.</text>
</comment>
<dbReference type="Pfam" id="PF02311">
    <property type="entry name" value="AraC_binding"/>
    <property type="match status" value="1"/>
</dbReference>
<dbReference type="InterPro" id="IPR018062">
    <property type="entry name" value="HTH_AraC-typ_CS"/>
</dbReference>
<dbReference type="RefSeq" id="WP_249281798.1">
    <property type="nucleotide sequence ID" value="NZ_JACRST010000001.1"/>
</dbReference>
<dbReference type="PROSITE" id="PS00041">
    <property type="entry name" value="HTH_ARAC_FAMILY_1"/>
    <property type="match status" value="1"/>
</dbReference>
<keyword evidence="4" id="KW-0804">Transcription</keyword>
<keyword evidence="7" id="KW-1185">Reference proteome</keyword>
<dbReference type="SMART" id="SM00342">
    <property type="entry name" value="HTH_ARAC"/>
    <property type="match status" value="1"/>
</dbReference>
<evidence type="ECO:0000256" key="1">
    <source>
        <dbReference type="ARBA" id="ARBA00023015"/>
    </source>
</evidence>
<evidence type="ECO:0000256" key="4">
    <source>
        <dbReference type="ARBA" id="ARBA00023163"/>
    </source>
</evidence>
<dbReference type="Gene3D" id="1.10.10.60">
    <property type="entry name" value="Homeodomain-like"/>
    <property type="match status" value="1"/>
</dbReference>
<keyword evidence="3" id="KW-0010">Activator</keyword>
<dbReference type="Proteomes" id="UP000653127">
    <property type="component" value="Unassembled WGS sequence"/>
</dbReference>
<dbReference type="PANTHER" id="PTHR46796">
    <property type="entry name" value="HTH-TYPE TRANSCRIPTIONAL ACTIVATOR RHAS-RELATED"/>
    <property type="match status" value="1"/>
</dbReference>
<dbReference type="GO" id="GO:0043565">
    <property type="term" value="F:sequence-specific DNA binding"/>
    <property type="evidence" value="ECO:0007669"/>
    <property type="project" value="InterPro"/>
</dbReference>
<dbReference type="InterPro" id="IPR037923">
    <property type="entry name" value="HTH-like"/>
</dbReference>
<dbReference type="InterPro" id="IPR050204">
    <property type="entry name" value="AraC_XylS_family_regulators"/>
</dbReference>
<dbReference type="SUPFAM" id="SSF46689">
    <property type="entry name" value="Homeodomain-like"/>
    <property type="match status" value="1"/>
</dbReference>
<protein>
    <submittedName>
        <fullName evidence="6">Helix-turn-helix transcriptional regulator</fullName>
    </submittedName>
</protein>
<name>A0A926DXY7_9FIRM</name>
<proteinExistence type="predicted"/>
<dbReference type="InterPro" id="IPR003313">
    <property type="entry name" value="AraC-bd"/>
</dbReference>
<keyword evidence="2" id="KW-0238">DNA-binding</keyword>
<dbReference type="Gene3D" id="2.60.120.280">
    <property type="entry name" value="Regulatory protein AraC"/>
    <property type="match status" value="1"/>
</dbReference>
<dbReference type="SUPFAM" id="SSF51215">
    <property type="entry name" value="Regulatory protein AraC"/>
    <property type="match status" value="1"/>
</dbReference>
<evidence type="ECO:0000256" key="3">
    <source>
        <dbReference type="ARBA" id="ARBA00023159"/>
    </source>
</evidence>
<dbReference type="AlphaFoldDB" id="A0A926DXY7"/>
<organism evidence="6 7">
    <name type="scientific">Ligaoa zhengdingensis</name>
    <dbReference type="NCBI Taxonomy" id="2763658"/>
    <lineage>
        <taxon>Bacteria</taxon>
        <taxon>Bacillati</taxon>
        <taxon>Bacillota</taxon>
        <taxon>Clostridia</taxon>
        <taxon>Eubacteriales</taxon>
        <taxon>Oscillospiraceae</taxon>
        <taxon>Ligaoa</taxon>
    </lineage>
</organism>
<feature type="domain" description="HTH araC/xylS-type" evidence="5">
    <location>
        <begin position="164"/>
        <end position="261"/>
    </location>
</feature>
<evidence type="ECO:0000313" key="7">
    <source>
        <dbReference type="Proteomes" id="UP000653127"/>
    </source>
</evidence>
<gene>
    <name evidence="6" type="ORF">H8711_01675</name>
</gene>
<dbReference type="GO" id="GO:0003700">
    <property type="term" value="F:DNA-binding transcription factor activity"/>
    <property type="evidence" value="ECO:0007669"/>
    <property type="project" value="InterPro"/>
</dbReference>
<evidence type="ECO:0000259" key="5">
    <source>
        <dbReference type="PROSITE" id="PS01124"/>
    </source>
</evidence>
<reference evidence="6" key="1">
    <citation type="submission" date="2020-08" db="EMBL/GenBank/DDBJ databases">
        <title>Genome public.</title>
        <authorList>
            <person name="Liu C."/>
            <person name="Sun Q."/>
        </authorList>
    </citation>
    <scope>NUCLEOTIDE SEQUENCE</scope>
    <source>
        <strain evidence="6">NSJ-31</strain>
    </source>
</reference>
<sequence length="265" mass="30749">MYFDFCVGEGRLPAPSIAVDTIFYICGDTSYCTPRKPVTPGKTYFVYTILGSGLIRYDELEFTVSRGDYVFMRPTENFSYQCEQDVWHFWWFEFPGPPPSSLGEGDVVYNIPANDFVLALFEQSLANSKTGRWDIASSLFISAATLLNQAYLSKDSSKYAKTVRLAEQYIRENLRTATVAELCTYLQMNDRTVRNLFYRTREISPKQFICNIRLDTARQMLENTMLPIEDIAQQLGFSSQFHLSRSFKERFGLPPLRYRKFFQHN</sequence>
<dbReference type="PROSITE" id="PS01124">
    <property type="entry name" value="HTH_ARAC_FAMILY_2"/>
    <property type="match status" value="1"/>
</dbReference>
<dbReference type="InterPro" id="IPR009057">
    <property type="entry name" value="Homeodomain-like_sf"/>
</dbReference>